<accession>A0ABS2UZD0</accession>
<keyword evidence="3" id="KW-1185">Reference proteome</keyword>
<proteinExistence type="predicted"/>
<sequence length="144" mass="15830">MIDPTPGGTVVYVLGLKGMDPVKIGVSRNLPERIRSLQTGAPAQLEILWTTPGGQSLETRLHSAFQRYRTHGEWFNLAQLGDPVTIVREAVRAIHGGEPASIPVGAQRCLPSAASGSDDWDPDWWRHRFPGSRTYSLDSPWGDD</sequence>
<comment type="caution">
    <text evidence="2">The sequence shown here is derived from an EMBL/GenBank/DDBJ whole genome shotgun (WGS) entry which is preliminary data.</text>
</comment>
<protein>
    <submittedName>
        <fullName evidence="2">GIY-YIG nuclease family protein</fullName>
    </submittedName>
</protein>
<dbReference type="RefSeq" id="WP_205376004.1">
    <property type="nucleotide sequence ID" value="NZ_JAFEJA010000001.1"/>
</dbReference>
<organism evidence="2 3">
    <name type="scientific">Streptomyces zhihengii</name>
    <dbReference type="NCBI Taxonomy" id="1818004"/>
    <lineage>
        <taxon>Bacteria</taxon>
        <taxon>Bacillati</taxon>
        <taxon>Actinomycetota</taxon>
        <taxon>Actinomycetes</taxon>
        <taxon>Kitasatosporales</taxon>
        <taxon>Streptomycetaceae</taxon>
        <taxon>Streptomyces</taxon>
    </lineage>
</organism>
<dbReference type="InterPro" id="IPR018306">
    <property type="entry name" value="Phage_T5_Orf172_DNA-bd"/>
</dbReference>
<dbReference type="Proteomes" id="UP000664109">
    <property type="component" value="Unassembled WGS sequence"/>
</dbReference>
<name>A0ABS2UZD0_9ACTN</name>
<evidence type="ECO:0000313" key="2">
    <source>
        <dbReference type="EMBL" id="MBM9622242.1"/>
    </source>
</evidence>
<evidence type="ECO:0000259" key="1">
    <source>
        <dbReference type="SMART" id="SM00974"/>
    </source>
</evidence>
<reference evidence="2 3" key="1">
    <citation type="journal article" date="2016" name="Arch. Microbiol.">
        <title>Streptomyces zhihengii sp. nov., isolated from rhizospheric soil of Psammosilene tunicoides.</title>
        <authorList>
            <person name="Huang M.J."/>
            <person name="Fei J.J."/>
            <person name="Salam N."/>
            <person name="Kim C.J."/>
            <person name="Hozzein W.N."/>
            <person name="Xiao M."/>
            <person name="Huang H.Q."/>
            <person name="Li W.J."/>
        </authorList>
    </citation>
    <scope>NUCLEOTIDE SEQUENCE [LARGE SCALE GENOMIC DNA]</scope>
    <source>
        <strain evidence="2 3">YIM T102</strain>
    </source>
</reference>
<dbReference type="Pfam" id="PF13455">
    <property type="entry name" value="MUG113"/>
    <property type="match status" value="1"/>
</dbReference>
<gene>
    <name evidence="2" type="ORF">JE024_26590</name>
</gene>
<dbReference type="SMART" id="SM00974">
    <property type="entry name" value="T5orf172"/>
    <property type="match status" value="1"/>
</dbReference>
<dbReference type="EMBL" id="JAFEJA010000001">
    <property type="protein sequence ID" value="MBM9622242.1"/>
    <property type="molecule type" value="Genomic_DNA"/>
</dbReference>
<evidence type="ECO:0000313" key="3">
    <source>
        <dbReference type="Proteomes" id="UP000664109"/>
    </source>
</evidence>
<feature type="domain" description="Bacteriophage T5 Orf172 DNA-binding" evidence="1">
    <location>
        <begin position="16"/>
        <end position="94"/>
    </location>
</feature>